<comment type="caution">
    <text evidence="3">The sequence shown here is derived from an EMBL/GenBank/DDBJ whole genome shotgun (WGS) entry which is preliminary data.</text>
</comment>
<feature type="domain" description="CAAX prenyl protease 2/Lysostaphin resistance protein A-like" evidence="2">
    <location>
        <begin position="98"/>
        <end position="180"/>
    </location>
</feature>
<protein>
    <recommendedName>
        <fullName evidence="2">CAAX prenyl protease 2/Lysostaphin resistance protein A-like domain-containing protein</fullName>
    </recommendedName>
</protein>
<keyword evidence="1" id="KW-0812">Transmembrane</keyword>
<feature type="transmembrane region" description="Helical" evidence="1">
    <location>
        <begin position="98"/>
        <end position="116"/>
    </location>
</feature>
<sequence>MIKQQLDAVKMMSDRELLYHLYATQAILLGLAIVIGSFLFTWSSFQAIWQWDVREILWYGGGCALVVLAVDFLIMRYAPEHWYDDGGINEKLFRTRSVPHIFVLTALIAFCEELLFRGVIQTHAGLVVASTIFALLHIRYLQKRLLFLAVVSLSFWIGWVYEWTSNLWVTIFAHFLIDFVLALKIRYDYVRSAEVMSDESS</sequence>
<feature type="transmembrane region" description="Helical" evidence="1">
    <location>
        <begin position="122"/>
        <end position="138"/>
    </location>
</feature>
<dbReference type="EMBL" id="SLUL01000001">
    <property type="protein sequence ID" value="TCL53130.1"/>
    <property type="molecule type" value="Genomic_DNA"/>
</dbReference>
<accession>A0A4R1QST6</accession>
<gene>
    <name evidence="3" type="ORF">EDD69_101137</name>
</gene>
<proteinExistence type="predicted"/>
<dbReference type="InterPro" id="IPR003675">
    <property type="entry name" value="Rce1/LyrA-like_dom"/>
</dbReference>
<feature type="transmembrane region" description="Helical" evidence="1">
    <location>
        <begin position="145"/>
        <end position="161"/>
    </location>
</feature>
<evidence type="ECO:0000259" key="2">
    <source>
        <dbReference type="Pfam" id="PF02517"/>
    </source>
</evidence>
<dbReference type="Pfam" id="PF02517">
    <property type="entry name" value="Rce1-like"/>
    <property type="match status" value="1"/>
</dbReference>
<evidence type="ECO:0000313" key="4">
    <source>
        <dbReference type="Proteomes" id="UP000295658"/>
    </source>
</evidence>
<dbReference type="Proteomes" id="UP000295658">
    <property type="component" value="Unassembled WGS sequence"/>
</dbReference>
<dbReference type="AlphaFoldDB" id="A0A4R1QST6"/>
<feature type="transmembrane region" description="Helical" evidence="1">
    <location>
        <begin position="56"/>
        <end position="78"/>
    </location>
</feature>
<feature type="transmembrane region" description="Helical" evidence="1">
    <location>
        <begin position="21"/>
        <end position="44"/>
    </location>
</feature>
<dbReference type="GO" id="GO:0004175">
    <property type="term" value="F:endopeptidase activity"/>
    <property type="evidence" value="ECO:0007669"/>
    <property type="project" value="UniProtKB-ARBA"/>
</dbReference>
<feature type="transmembrane region" description="Helical" evidence="1">
    <location>
        <begin position="167"/>
        <end position="187"/>
    </location>
</feature>
<evidence type="ECO:0000313" key="3">
    <source>
        <dbReference type="EMBL" id="TCL53130.1"/>
    </source>
</evidence>
<keyword evidence="4" id="KW-1185">Reference proteome</keyword>
<dbReference type="OrthoDB" id="1523022at2"/>
<name>A0A4R1QST6_9BACL</name>
<organism evidence="3 4">
    <name type="scientific">Thermolongibacillus altinsuensis</name>
    <dbReference type="NCBI Taxonomy" id="575256"/>
    <lineage>
        <taxon>Bacteria</taxon>
        <taxon>Bacillati</taxon>
        <taxon>Bacillota</taxon>
        <taxon>Bacilli</taxon>
        <taxon>Bacillales</taxon>
        <taxon>Anoxybacillaceae</taxon>
        <taxon>Thermolongibacillus</taxon>
    </lineage>
</organism>
<dbReference type="RefSeq" id="WP_132947040.1">
    <property type="nucleotide sequence ID" value="NZ_SLUL01000001.1"/>
</dbReference>
<dbReference type="GO" id="GO:0080120">
    <property type="term" value="P:CAAX-box protein maturation"/>
    <property type="evidence" value="ECO:0007669"/>
    <property type="project" value="UniProtKB-ARBA"/>
</dbReference>
<keyword evidence="1" id="KW-1133">Transmembrane helix</keyword>
<evidence type="ECO:0000256" key="1">
    <source>
        <dbReference type="SAM" id="Phobius"/>
    </source>
</evidence>
<reference evidence="3 4" key="1">
    <citation type="submission" date="2019-03" db="EMBL/GenBank/DDBJ databases">
        <title>Genomic Encyclopedia of Type Strains, Phase IV (KMG-IV): sequencing the most valuable type-strain genomes for metagenomic binning, comparative biology and taxonomic classification.</title>
        <authorList>
            <person name="Goeker M."/>
        </authorList>
    </citation>
    <scope>NUCLEOTIDE SEQUENCE [LARGE SCALE GENOMIC DNA]</scope>
    <source>
        <strain evidence="3 4">DSM 24979</strain>
    </source>
</reference>
<keyword evidence="1" id="KW-0472">Membrane</keyword>